<organism evidence="5 6">
    <name type="scientific">Cinchona calisaya</name>
    <dbReference type="NCBI Taxonomy" id="153742"/>
    <lineage>
        <taxon>Eukaryota</taxon>
        <taxon>Viridiplantae</taxon>
        <taxon>Streptophyta</taxon>
        <taxon>Embryophyta</taxon>
        <taxon>Tracheophyta</taxon>
        <taxon>Spermatophyta</taxon>
        <taxon>Magnoliopsida</taxon>
        <taxon>eudicotyledons</taxon>
        <taxon>Gunneridae</taxon>
        <taxon>Pentapetalae</taxon>
        <taxon>asterids</taxon>
        <taxon>lamiids</taxon>
        <taxon>Gentianales</taxon>
        <taxon>Rubiaceae</taxon>
        <taxon>Cinchonoideae</taxon>
        <taxon>Cinchoneae</taxon>
        <taxon>Cinchona</taxon>
    </lineage>
</organism>
<dbReference type="PANTHER" id="PTHR47186">
    <property type="entry name" value="LEUCINE-RICH REPEAT-CONTAINING PROTEIN 57"/>
    <property type="match status" value="1"/>
</dbReference>
<sequence length="442" mass="50398">MDSDFQQKSKGIRDSDLESLIRMLYEERLKICMLYSSIFPPDYEFDKDTMIQLWVAEGIFGLEQISASIEEVGGDTFDLMVATKLIVPSRFDMGYGQIQYKFNKNRFRDYYYAGRASVDDRLIVKESELGNISKEIKYLSLICKNFDDQTSEALKDFTGLRTLVLLCEPSSSITHVPRNVFLNLKHLVTLDLHQFNISELPSSIGNLVSLHYLDVSETPIKHLPESIGSLRRLETIKLKGCLELHHLNTTKLIFLRHLDLDIVGQLNQMPTGMGSLRSLRTLKAFLIGTEDGCRVQELLYLNELSGSFCISGLENISNSVEAQEAKLQDKQYLRKVELRWGGCHSDGPKVEDEILESLQPNSSIEELEILFFNGFRLPSWISDSSLHDIVSITLYKCKNCSRLPSLGTLPSLKYLELHQMTGITAIDHVFCRNYKVKGVMHF</sequence>
<evidence type="ECO:0000259" key="3">
    <source>
        <dbReference type="Pfam" id="PF23559"/>
    </source>
</evidence>
<dbReference type="SUPFAM" id="SSF52058">
    <property type="entry name" value="L domain-like"/>
    <property type="match status" value="1"/>
</dbReference>
<dbReference type="InterPro" id="IPR032675">
    <property type="entry name" value="LRR_dom_sf"/>
</dbReference>
<dbReference type="Pfam" id="PF13855">
    <property type="entry name" value="LRR_8"/>
    <property type="match status" value="1"/>
</dbReference>
<gene>
    <name evidence="5" type="ORF">ACH5RR_006922</name>
</gene>
<dbReference type="AlphaFoldDB" id="A0ABD3AQC0"/>
<keyword evidence="6" id="KW-1185">Reference proteome</keyword>
<evidence type="ECO:0000259" key="4">
    <source>
        <dbReference type="Pfam" id="PF25019"/>
    </source>
</evidence>
<accession>A0ABD3AQC0</accession>
<protein>
    <recommendedName>
        <fullName evidence="7">Disease resistance RPP13-like protein 1</fullName>
    </recommendedName>
</protein>
<dbReference type="Proteomes" id="UP001630127">
    <property type="component" value="Unassembled WGS sequence"/>
</dbReference>
<dbReference type="Pfam" id="PF23559">
    <property type="entry name" value="WHD_DRP"/>
    <property type="match status" value="1"/>
</dbReference>
<comment type="caution">
    <text evidence="5">The sequence shown here is derived from an EMBL/GenBank/DDBJ whole genome shotgun (WGS) entry which is preliminary data.</text>
</comment>
<dbReference type="PANTHER" id="PTHR47186:SF24">
    <property type="entry name" value="DISEASE RESISTANCE RPP13-LIKE PROTEIN 1"/>
    <property type="match status" value="1"/>
</dbReference>
<dbReference type="InterPro" id="IPR058922">
    <property type="entry name" value="WHD_DRP"/>
</dbReference>
<evidence type="ECO:0008006" key="7">
    <source>
        <dbReference type="Google" id="ProtNLM"/>
    </source>
</evidence>
<dbReference type="EMBL" id="JBJUIK010000003">
    <property type="protein sequence ID" value="KAL3533401.1"/>
    <property type="molecule type" value="Genomic_DNA"/>
</dbReference>
<name>A0ABD3AQC0_9GENT</name>
<feature type="domain" description="Disease resistance protein winged helix" evidence="3">
    <location>
        <begin position="38"/>
        <end position="87"/>
    </location>
</feature>
<keyword evidence="2" id="KW-0067">ATP-binding</keyword>
<evidence type="ECO:0000313" key="6">
    <source>
        <dbReference type="Proteomes" id="UP001630127"/>
    </source>
</evidence>
<dbReference type="InterPro" id="IPR056789">
    <property type="entry name" value="LRR_R13L1-DRL21"/>
</dbReference>
<feature type="domain" description="R13L1/DRL21-like LRR repeat region" evidence="4">
    <location>
        <begin position="296"/>
        <end position="420"/>
    </location>
</feature>
<reference evidence="5 6" key="1">
    <citation type="submission" date="2024-11" db="EMBL/GenBank/DDBJ databases">
        <title>A near-complete genome assembly of Cinchona calisaya.</title>
        <authorList>
            <person name="Lian D.C."/>
            <person name="Zhao X.W."/>
            <person name="Wei L."/>
        </authorList>
    </citation>
    <scope>NUCLEOTIDE SEQUENCE [LARGE SCALE GENOMIC DNA]</scope>
    <source>
        <tissue evidence="5">Nenye</tissue>
    </source>
</reference>
<evidence type="ECO:0000256" key="1">
    <source>
        <dbReference type="ARBA" id="ARBA00022741"/>
    </source>
</evidence>
<evidence type="ECO:0000256" key="2">
    <source>
        <dbReference type="ARBA" id="ARBA00022840"/>
    </source>
</evidence>
<dbReference type="Pfam" id="PF25019">
    <property type="entry name" value="LRR_R13L1-DRL21"/>
    <property type="match status" value="1"/>
</dbReference>
<evidence type="ECO:0000313" key="5">
    <source>
        <dbReference type="EMBL" id="KAL3533401.1"/>
    </source>
</evidence>
<dbReference type="Gene3D" id="3.80.10.10">
    <property type="entry name" value="Ribonuclease Inhibitor"/>
    <property type="match status" value="1"/>
</dbReference>
<dbReference type="InterPro" id="IPR001611">
    <property type="entry name" value="Leu-rich_rpt"/>
</dbReference>
<keyword evidence="1" id="KW-0547">Nucleotide-binding</keyword>
<proteinExistence type="predicted"/>